<keyword evidence="3" id="KW-0804">Transcription</keyword>
<dbReference type="Proteomes" id="UP000203589">
    <property type="component" value="Plasmid pSMS3-1"/>
</dbReference>
<dbReference type="SMART" id="SM00346">
    <property type="entry name" value="HTH_ICLR"/>
    <property type="match status" value="1"/>
</dbReference>
<evidence type="ECO:0000256" key="2">
    <source>
        <dbReference type="ARBA" id="ARBA00023125"/>
    </source>
</evidence>
<dbReference type="SUPFAM" id="SSF46785">
    <property type="entry name" value="Winged helix' DNA-binding domain"/>
    <property type="match status" value="1"/>
</dbReference>
<dbReference type="GO" id="GO:0003677">
    <property type="term" value="F:DNA binding"/>
    <property type="evidence" value="ECO:0007669"/>
    <property type="project" value="UniProtKB-KW"/>
</dbReference>
<keyword evidence="6" id="KW-0614">Plasmid</keyword>
<evidence type="ECO:0000259" key="4">
    <source>
        <dbReference type="PROSITE" id="PS51077"/>
    </source>
</evidence>
<evidence type="ECO:0000256" key="3">
    <source>
        <dbReference type="ARBA" id="ARBA00023163"/>
    </source>
</evidence>
<dbReference type="AlphaFoldDB" id="A0A222EBN3"/>
<dbReference type="InterPro" id="IPR036390">
    <property type="entry name" value="WH_DNA-bd_sf"/>
</dbReference>
<dbReference type="KEGG" id="aht:ANTHELSMS3_05140"/>
<dbReference type="InterPro" id="IPR029016">
    <property type="entry name" value="GAF-like_dom_sf"/>
</dbReference>
<dbReference type="PANTHER" id="PTHR30136:SF24">
    <property type="entry name" value="HTH-TYPE TRANSCRIPTIONAL REPRESSOR ALLR"/>
    <property type="match status" value="1"/>
</dbReference>
<protein>
    <submittedName>
        <fullName evidence="6">Acetate operon repressor</fullName>
    </submittedName>
</protein>
<dbReference type="SUPFAM" id="SSF55781">
    <property type="entry name" value="GAF domain-like"/>
    <property type="match status" value="1"/>
</dbReference>
<dbReference type="Pfam" id="PF01614">
    <property type="entry name" value="IclR_C"/>
    <property type="match status" value="1"/>
</dbReference>
<proteinExistence type="predicted"/>
<feature type="domain" description="HTH iclR-type" evidence="4">
    <location>
        <begin position="12"/>
        <end position="74"/>
    </location>
</feature>
<dbReference type="GO" id="GO:0003700">
    <property type="term" value="F:DNA-binding transcription factor activity"/>
    <property type="evidence" value="ECO:0007669"/>
    <property type="project" value="TreeGrafter"/>
</dbReference>
<keyword evidence="7" id="KW-1185">Reference proteome</keyword>
<dbReference type="InterPro" id="IPR036388">
    <property type="entry name" value="WH-like_DNA-bd_sf"/>
</dbReference>
<sequence length="261" mass="28443">MGREDSIKGKSVGAVHNGLRILRYVSELGTPTGVNQIARTTGVSASSSFNILGTLVQEGLINFDHDTKTYSPGIGLLGLAIPLLPTNPIDLVTPEIEELSRKHNSLICLWNVTADERIVLSNRASSSTTVRVDMNLGARLPAYVGAVGRCYAALRNTPEKILRETFDKLHWQSPPRFEDYLLDIETARHCGFAFDFGNLFNGLEITASVVTDAMSRPRYGLSGISIAGQQSRAQIESLAKDIKRSADWIGTNLFGAPQVSR</sequence>
<dbReference type="Gene3D" id="3.30.450.40">
    <property type="match status" value="1"/>
</dbReference>
<evidence type="ECO:0000256" key="1">
    <source>
        <dbReference type="ARBA" id="ARBA00023015"/>
    </source>
</evidence>
<evidence type="ECO:0000313" key="6">
    <source>
        <dbReference type="EMBL" id="ASP23520.1"/>
    </source>
</evidence>
<geneLocation type="plasmid" evidence="7">
    <name>psms3-1</name>
</geneLocation>
<dbReference type="PROSITE" id="PS51078">
    <property type="entry name" value="ICLR_ED"/>
    <property type="match status" value="1"/>
</dbReference>
<dbReference type="GO" id="GO:0045892">
    <property type="term" value="P:negative regulation of DNA-templated transcription"/>
    <property type="evidence" value="ECO:0007669"/>
    <property type="project" value="TreeGrafter"/>
</dbReference>
<reference evidence="6 7" key="1">
    <citation type="submission" date="2017-07" db="EMBL/GenBank/DDBJ databases">
        <title>Genome Sequence of Antarctobacter heliothermus Strain SMS3 Isolated from a culture of the Diatom Skeletonema marinoi.</title>
        <authorList>
            <person name="Topel M."/>
            <person name="Pinder M.I.M."/>
            <person name="Johansson O.N."/>
            <person name="Kourtchenko O."/>
            <person name="Godhe A."/>
            <person name="Clarke A.K."/>
        </authorList>
    </citation>
    <scope>NUCLEOTIDE SEQUENCE [LARGE SCALE GENOMIC DNA]</scope>
    <source>
        <strain evidence="6 7">SMS3</strain>
        <plasmid evidence="7">Plasmid psms3-1</plasmid>
    </source>
</reference>
<dbReference type="InterPro" id="IPR005471">
    <property type="entry name" value="Tscrpt_reg_IclR_N"/>
</dbReference>
<evidence type="ECO:0000259" key="5">
    <source>
        <dbReference type="PROSITE" id="PS51078"/>
    </source>
</evidence>
<feature type="domain" description="IclR-ED" evidence="5">
    <location>
        <begin position="75"/>
        <end position="255"/>
    </location>
</feature>
<dbReference type="EMBL" id="CP022541">
    <property type="protein sequence ID" value="ASP23520.1"/>
    <property type="molecule type" value="Genomic_DNA"/>
</dbReference>
<dbReference type="Pfam" id="PF09339">
    <property type="entry name" value="HTH_IclR"/>
    <property type="match status" value="1"/>
</dbReference>
<gene>
    <name evidence="6" type="ORF">ANTHELSMS3_05140</name>
</gene>
<dbReference type="InterPro" id="IPR050707">
    <property type="entry name" value="HTH_MetabolicPath_Reg"/>
</dbReference>
<keyword evidence="2" id="KW-0238">DNA-binding</keyword>
<evidence type="ECO:0000313" key="7">
    <source>
        <dbReference type="Proteomes" id="UP000203589"/>
    </source>
</evidence>
<organism evidence="6 7">
    <name type="scientific">Antarctobacter heliothermus</name>
    <dbReference type="NCBI Taxonomy" id="74033"/>
    <lineage>
        <taxon>Bacteria</taxon>
        <taxon>Pseudomonadati</taxon>
        <taxon>Pseudomonadota</taxon>
        <taxon>Alphaproteobacteria</taxon>
        <taxon>Rhodobacterales</taxon>
        <taxon>Roseobacteraceae</taxon>
        <taxon>Antarctobacter</taxon>
    </lineage>
</organism>
<name>A0A222EBN3_9RHOB</name>
<dbReference type="PROSITE" id="PS51077">
    <property type="entry name" value="HTH_ICLR"/>
    <property type="match status" value="1"/>
</dbReference>
<dbReference type="InterPro" id="IPR014757">
    <property type="entry name" value="Tscrpt_reg_IclR_C"/>
</dbReference>
<dbReference type="PANTHER" id="PTHR30136">
    <property type="entry name" value="HELIX-TURN-HELIX TRANSCRIPTIONAL REGULATOR, ICLR FAMILY"/>
    <property type="match status" value="1"/>
</dbReference>
<keyword evidence="1" id="KW-0805">Transcription regulation</keyword>
<dbReference type="Gene3D" id="1.10.10.10">
    <property type="entry name" value="Winged helix-like DNA-binding domain superfamily/Winged helix DNA-binding domain"/>
    <property type="match status" value="1"/>
</dbReference>
<accession>A0A222EBN3</accession>